<keyword evidence="12" id="KW-1185">Reference proteome</keyword>
<dbReference type="GO" id="GO:0008061">
    <property type="term" value="F:chitin binding"/>
    <property type="evidence" value="ECO:0007669"/>
    <property type="project" value="InterPro"/>
</dbReference>
<evidence type="ECO:0000256" key="2">
    <source>
        <dbReference type="ARBA" id="ARBA00022801"/>
    </source>
</evidence>
<dbReference type="InterPro" id="IPR050314">
    <property type="entry name" value="Glycosyl_Hydrlase_18"/>
</dbReference>
<evidence type="ECO:0000256" key="8">
    <source>
        <dbReference type="RuleBase" id="RU004453"/>
    </source>
</evidence>
<evidence type="ECO:0000256" key="9">
    <source>
        <dbReference type="SAM" id="MobiDB-lite"/>
    </source>
</evidence>
<dbReference type="Pfam" id="PF00704">
    <property type="entry name" value="Glyco_hydro_18"/>
    <property type="match status" value="1"/>
</dbReference>
<evidence type="ECO:0000313" key="12">
    <source>
        <dbReference type="Proteomes" id="UP000268162"/>
    </source>
</evidence>
<dbReference type="InterPro" id="IPR011583">
    <property type="entry name" value="Chitinase_II/V-like_cat"/>
</dbReference>
<evidence type="ECO:0000256" key="1">
    <source>
        <dbReference type="ARBA" id="ARBA00000822"/>
    </source>
</evidence>
<dbReference type="SMART" id="SM00636">
    <property type="entry name" value="Glyco_18"/>
    <property type="match status" value="1"/>
</dbReference>
<dbReference type="STRING" id="215637.A0A4P9ZUA0"/>
<dbReference type="SUPFAM" id="SSF54556">
    <property type="entry name" value="Chitinase insertion domain"/>
    <property type="match status" value="1"/>
</dbReference>
<dbReference type="GO" id="GO:0006032">
    <property type="term" value="P:chitin catabolic process"/>
    <property type="evidence" value="ECO:0007669"/>
    <property type="project" value="UniProtKB-KW"/>
</dbReference>
<proteinExistence type="inferred from homology"/>
<comment type="similarity">
    <text evidence="8">Belongs to the glycosyl hydrolase 18 family.</text>
</comment>
<accession>A0A4P9ZUA0</accession>
<dbReference type="PROSITE" id="PS01095">
    <property type="entry name" value="GH18_1"/>
    <property type="match status" value="1"/>
</dbReference>
<dbReference type="InterPro" id="IPR001579">
    <property type="entry name" value="Glyco_hydro_18_chit_AS"/>
</dbReference>
<reference evidence="12" key="1">
    <citation type="journal article" date="2018" name="Nat. Microbiol.">
        <title>Leveraging single-cell genomics to expand the fungal tree of life.</title>
        <authorList>
            <person name="Ahrendt S.R."/>
            <person name="Quandt C.A."/>
            <person name="Ciobanu D."/>
            <person name="Clum A."/>
            <person name="Salamov A."/>
            <person name="Andreopoulos B."/>
            <person name="Cheng J.F."/>
            <person name="Woyke T."/>
            <person name="Pelin A."/>
            <person name="Henrissat B."/>
            <person name="Reynolds N.K."/>
            <person name="Benny G.L."/>
            <person name="Smith M.E."/>
            <person name="James T.Y."/>
            <person name="Grigoriev I.V."/>
        </authorList>
    </citation>
    <scope>NUCLEOTIDE SEQUENCE [LARGE SCALE GENOMIC DNA]</scope>
    <source>
        <strain evidence="12">RSA 468</strain>
    </source>
</reference>
<dbReference type="Gene3D" id="3.10.50.10">
    <property type="match status" value="1"/>
</dbReference>
<feature type="domain" description="GH18" evidence="10">
    <location>
        <begin position="14"/>
        <end position="387"/>
    </location>
</feature>
<dbReference type="InterPro" id="IPR029070">
    <property type="entry name" value="Chitinase_insertion_sf"/>
</dbReference>
<keyword evidence="4" id="KW-0119">Carbohydrate metabolism</keyword>
<dbReference type="GO" id="GO:0005576">
    <property type="term" value="C:extracellular region"/>
    <property type="evidence" value="ECO:0007669"/>
    <property type="project" value="TreeGrafter"/>
</dbReference>
<gene>
    <name evidence="11" type="ORF">BJ085DRAFT_42950</name>
</gene>
<evidence type="ECO:0000256" key="6">
    <source>
        <dbReference type="ARBA" id="ARBA00023326"/>
    </source>
</evidence>
<dbReference type="Gene3D" id="3.20.20.80">
    <property type="entry name" value="Glycosidases"/>
    <property type="match status" value="1"/>
</dbReference>
<dbReference type="AlphaFoldDB" id="A0A4P9ZUA0"/>
<evidence type="ECO:0000256" key="3">
    <source>
        <dbReference type="ARBA" id="ARBA00023024"/>
    </source>
</evidence>
<evidence type="ECO:0000256" key="5">
    <source>
        <dbReference type="ARBA" id="ARBA00023295"/>
    </source>
</evidence>
<dbReference type="InterPro" id="IPR001223">
    <property type="entry name" value="Glyco_hydro18_cat"/>
</dbReference>
<dbReference type="GO" id="GO:0008843">
    <property type="term" value="F:endochitinase activity"/>
    <property type="evidence" value="ECO:0007669"/>
    <property type="project" value="UniProtKB-EC"/>
</dbReference>
<feature type="region of interest" description="Disordered" evidence="9">
    <location>
        <begin position="368"/>
        <end position="403"/>
    </location>
</feature>
<protein>
    <submittedName>
        <fullName evidence="11">Glycoside hydrolase</fullName>
    </submittedName>
</protein>
<dbReference type="PANTHER" id="PTHR11177:SF392">
    <property type="entry name" value="HAP41P"/>
    <property type="match status" value="1"/>
</dbReference>
<dbReference type="GO" id="GO:0000272">
    <property type="term" value="P:polysaccharide catabolic process"/>
    <property type="evidence" value="ECO:0007669"/>
    <property type="project" value="UniProtKB-KW"/>
</dbReference>
<keyword evidence="2 7" id="KW-0378">Hydrolase</keyword>
<keyword evidence="5 7" id="KW-0326">Glycosidase</keyword>
<dbReference type="Proteomes" id="UP000268162">
    <property type="component" value="Unassembled WGS sequence"/>
</dbReference>
<evidence type="ECO:0000256" key="7">
    <source>
        <dbReference type="RuleBase" id="RU000489"/>
    </source>
</evidence>
<keyword evidence="3" id="KW-0146">Chitin degradation</keyword>
<evidence type="ECO:0000256" key="4">
    <source>
        <dbReference type="ARBA" id="ARBA00023277"/>
    </source>
</evidence>
<keyword evidence="6" id="KW-0624">Polysaccharide degradation</keyword>
<dbReference type="PANTHER" id="PTHR11177">
    <property type="entry name" value="CHITINASE"/>
    <property type="match status" value="1"/>
</dbReference>
<dbReference type="EMBL" id="ML002530">
    <property type="protein sequence ID" value="RKP37176.1"/>
    <property type="molecule type" value="Genomic_DNA"/>
</dbReference>
<dbReference type="SUPFAM" id="SSF51445">
    <property type="entry name" value="(Trans)glycosidases"/>
    <property type="match status" value="1"/>
</dbReference>
<dbReference type="PROSITE" id="PS51910">
    <property type="entry name" value="GH18_2"/>
    <property type="match status" value="1"/>
</dbReference>
<sequence>MALANPARSEGYGGKVVGYYADWTSTALPVQSIPFDKLTHLNYAFAVLDASQQIKFDTATLLSQVVTAAHQKDVKVIFSVGGWTGSVYFSPMASQKTTRAAAISNMVQLVDTYKLDGIDLDWEFPGRTGSECNIVDKANDTPNLLLLLQELRAALDKKFGEGQKLITMAVRVQPFDINGVPSTDLKEYVQYLDFINIMAYDIFGSWAATTGPNAPFESDGIKNTFSYVQSITDWLAAGFPPNKLVAGLAMYGRTMLASGAMTSSDIYTTQVKQAVKGDKDDAVWQGPCNKDPAQFSTVWKYKNLRSEGILANGNTTGAGWTRNWDTKSQTPWLFNEQTKNFISYDDPTSLRIKVDYARQQQLGGVMANGESRSAPISTDAVTVSTPPTRSSPATTLPKCRPRV</sequence>
<feature type="compositionally biased region" description="Low complexity" evidence="9">
    <location>
        <begin position="380"/>
        <end position="395"/>
    </location>
</feature>
<dbReference type="InterPro" id="IPR017853">
    <property type="entry name" value="GH"/>
</dbReference>
<evidence type="ECO:0000259" key="10">
    <source>
        <dbReference type="PROSITE" id="PS51910"/>
    </source>
</evidence>
<organism evidence="11 12">
    <name type="scientific">Dimargaris cristalligena</name>
    <dbReference type="NCBI Taxonomy" id="215637"/>
    <lineage>
        <taxon>Eukaryota</taxon>
        <taxon>Fungi</taxon>
        <taxon>Fungi incertae sedis</taxon>
        <taxon>Zoopagomycota</taxon>
        <taxon>Kickxellomycotina</taxon>
        <taxon>Dimargaritomycetes</taxon>
        <taxon>Dimargaritales</taxon>
        <taxon>Dimargaritaceae</taxon>
        <taxon>Dimargaris</taxon>
    </lineage>
</organism>
<evidence type="ECO:0000313" key="11">
    <source>
        <dbReference type="EMBL" id="RKP37176.1"/>
    </source>
</evidence>
<comment type="catalytic activity">
    <reaction evidence="1">
        <text>Random endo-hydrolysis of N-acetyl-beta-D-glucosaminide (1-&gt;4)-beta-linkages in chitin and chitodextrins.</text>
        <dbReference type="EC" id="3.2.1.14"/>
    </reaction>
</comment>
<name>A0A4P9ZUA0_9FUNG</name>